<protein>
    <recommendedName>
        <fullName evidence="5">Replication termination factor 2</fullName>
    </recommendedName>
</protein>
<feature type="region of interest" description="Disordered" evidence="2">
    <location>
        <begin position="180"/>
        <end position="302"/>
    </location>
</feature>
<feature type="region of interest" description="Disordered" evidence="2">
    <location>
        <begin position="1"/>
        <end position="40"/>
    </location>
</feature>
<dbReference type="Pfam" id="PF04641">
    <property type="entry name" value="Rtf2"/>
    <property type="match status" value="1"/>
</dbReference>
<dbReference type="PANTHER" id="PTHR12775">
    <property type="entry name" value="PROTEIN C20ORF43 HOMOLOG"/>
    <property type="match status" value="1"/>
</dbReference>
<feature type="compositionally biased region" description="Polar residues" evidence="2">
    <location>
        <begin position="286"/>
        <end position="302"/>
    </location>
</feature>
<evidence type="ECO:0000256" key="2">
    <source>
        <dbReference type="SAM" id="MobiDB-lite"/>
    </source>
</evidence>
<dbReference type="Proteomes" id="UP001220256">
    <property type="component" value="Unassembled WGS sequence"/>
</dbReference>
<proteinExistence type="inferred from homology"/>
<organism evidence="3 4">
    <name type="scientific">Penicillium chrysogenum</name>
    <name type="common">Penicillium notatum</name>
    <dbReference type="NCBI Taxonomy" id="5076"/>
    <lineage>
        <taxon>Eukaryota</taxon>
        <taxon>Fungi</taxon>
        <taxon>Dikarya</taxon>
        <taxon>Ascomycota</taxon>
        <taxon>Pezizomycotina</taxon>
        <taxon>Eurotiomycetes</taxon>
        <taxon>Eurotiomycetidae</taxon>
        <taxon>Eurotiales</taxon>
        <taxon>Aspergillaceae</taxon>
        <taxon>Penicillium</taxon>
        <taxon>Penicillium chrysogenum species complex</taxon>
    </lineage>
</organism>
<dbReference type="CDD" id="cd16653">
    <property type="entry name" value="RING-like_Rtf2"/>
    <property type="match status" value="1"/>
</dbReference>
<accession>A0ABQ8WGV1</accession>
<feature type="compositionally biased region" description="Basic residues" evidence="2">
    <location>
        <begin position="187"/>
        <end position="200"/>
    </location>
</feature>
<dbReference type="PANTHER" id="PTHR12775:SF0">
    <property type="entry name" value="REPLICATION TERMINATION FACTOR 2"/>
    <property type="match status" value="1"/>
</dbReference>
<evidence type="ECO:0008006" key="5">
    <source>
        <dbReference type="Google" id="ProtNLM"/>
    </source>
</evidence>
<evidence type="ECO:0000256" key="1">
    <source>
        <dbReference type="ARBA" id="ARBA00009885"/>
    </source>
</evidence>
<comment type="caution">
    <text evidence="3">The sequence shown here is derived from an EMBL/GenBank/DDBJ whole genome shotgun (WGS) entry which is preliminary data.</text>
</comment>
<feature type="compositionally biased region" description="Basic and acidic residues" evidence="2">
    <location>
        <begin position="10"/>
        <end position="19"/>
    </location>
</feature>
<feature type="compositionally biased region" description="Low complexity" evidence="2">
    <location>
        <begin position="224"/>
        <end position="234"/>
    </location>
</feature>
<gene>
    <name evidence="3" type="ORF">N7505_004987</name>
</gene>
<evidence type="ECO:0000313" key="4">
    <source>
        <dbReference type="Proteomes" id="UP001220256"/>
    </source>
</evidence>
<sequence>MGNDGGSIPTRRELVREAARAPSTAQVKETQREQQEHSWTTCPLSHKSLSRPIVSDSVGNLYNKDAILQFLLPGDDVEGISSKADCEEILCGRVKSLRDVVELKFEVDSELTEHPSGRAHAPRERREGWICPITAKPLGPSVKSVYLVPCGHVFSEEAVRQLKGDKCLQQRLMARGQKLAEQGLTHSLKKAPGSKKRKKNATAEGVTDAPGTIEPADLVVPKQSSDSKSRSNTSTPVPNTGSGNGIKNAATSSLTARVLAEENEKKKRRKMMGGNENLDSLFSKKTGGSKNSDFMTRGFSIS</sequence>
<dbReference type="InterPro" id="IPR027799">
    <property type="entry name" value="Rtf2_RING-finger"/>
</dbReference>
<keyword evidence="4" id="KW-1185">Reference proteome</keyword>
<comment type="similarity">
    <text evidence="1">Belongs to the rtf2 family.</text>
</comment>
<reference evidence="3 4" key="1">
    <citation type="journal article" date="2023" name="IMA Fungus">
        <title>Comparative genomic study of the Penicillium genus elucidates a diverse pangenome and 15 lateral gene transfer events.</title>
        <authorList>
            <person name="Petersen C."/>
            <person name="Sorensen T."/>
            <person name="Nielsen M.R."/>
            <person name="Sondergaard T.E."/>
            <person name="Sorensen J.L."/>
            <person name="Fitzpatrick D.A."/>
            <person name="Frisvad J.C."/>
            <person name="Nielsen K.L."/>
        </authorList>
    </citation>
    <scope>NUCLEOTIDE SEQUENCE [LARGE SCALE GENOMIC DNA]</scope>
    <source>
        <strain evidence="3 4">IBT 3361</strain>
    </source>
</reference>
<name>A0ABQ8WGV1_PENCH</name>
<dbReference type="InterPro" id="IPR006735">
    <property type="entry name" value="Rtf2"/>
</dbReference>
<dbReference type="EMBL" id="JAPVEB010000003">
    <property type="protein sequence ID" value="KAJ5269229.1"/>
    <property type="molecule type" value="Genomic_DNA"/>
</dbReference>
<evidence type="ECO:0000313" key="3">
    <source>
        <dbReference type="EMBL" id="KAJ5269229.1"/>
    </source>
</evidence>